<dbReference type="HOGENOM" id="CLU_1677099_0_0_0"/>
<organism evidence="1 2">
    <name type="scientific">Truepera radiovictrix (strain DSM 17093 / CIP 108686 / LMG 22925 / RQ-24)</name>
    <dbReference type="NCBI Taxonomy" id="649638"/>
    <lineage>
        <taxon>Bacteria</taxon>
        <taxon>Thermotogati</taxon>
        <taxon>Deinococcota</taxon>
        <taxon>Deinococci</taxon>
        <taxon>Trueperales</taxon>
        <taxon>Trueperaceae</taxon>
        <taxon>Truepera</taxon>
    </lineage>
</organism>
<reference evidence="2" key="1">
    <citation type="submission" date="2010-05" db="EMBL/GenBank/DDBJ databases">
        <title>The complete genome of Truepera radiovictris DSM 17093.</title>
        <authorList>
            <consortium name="US DOE Joint Genome Institute (JGI-PGF)"/>
            <person name="Lucas S."/>
            <person name="Copeland A."/>
            <person name="Lapidus A."/>
            <person name="Glavina del Rio T."/>
            <person name="Dalin E."/>
            <person name="Tice H."/>
            <person name="Bruce D."/>
            <person name="Goodwin L."/>
            <person name="Pitluck S."/>
            <person name="Kyrpides N."/>
            <person name="Mavromatis K."/>
            <person name="Ovchinnikova G."/>
            <person name="Munk A.C."/>
            <person name="Detter J.C."/>
            <person name="Han C."/>
            <person name="Tapia R."/>
            <person name="Land M."/>
            <person name="Hauser L."/>
            <person name="Markowitz V."/>
            <person name="Cheng J.-F."/>
            <person name="Hugenholtz P."/>
            <person name="Woyke T."/>
            <person name="Wu D."/>
            <person name="Tindall B."/>
            <person name="Pomrenke H.G."/>
            <person name="Brambilla E."/>
            <person name="Klenk H.-P."/>
            <person name="Eisen J.A."/>
        </authorList>
    </citation>
    <scope>NUCLEOTIDE SEQUENCE [LARGE SCALE GENOMIC DNA]</scope>
    <source>
        <strain evidence="2">DSM 17093 / CIP 108686 / LMG 22925 / RQ-24</strain>
    </source>
</reference>
<dbReference type="KEGG" id="tra:Trad_2411"/>
<proteinExistence type="predicted"/>
<protein>
    <submittedName>
        <fullName evidence="1">Uncharacterized protein</fullName>
    </submittedName>
</protein>
<evidence type="ECO:0000313" key="1">
    <source>
        <dbReference type="EMBL" id="ADI15520.1"/>
    </source>
</evidence>
<gene>
    <name evidence="1" type="ordered locus">Trad_2411</name>
</gene>
<name>D7CT57_TRURR</name>
<evidence type="ECO:0000313" key="2">
    <source>
        <dbReference type="Proteomes" id="UP000000379"/>
    </source>
</evidence>
<dbReference type="EMBL" id="CP002049">
    <property type="protein sequence ID" value="ADI15520.1"/>
    <property type="molecule type" value="Genomic_DNA"/>
</dbReference>
<keyword evidence="2" id="KW-1185">Reference proteome</keyword>
<dbReference type="AlphaFoldDB" id="D7CT57"/>
<accession>D7CT57</accession>
<reference evidence="1 2" key="2">
    <citation type="journal article" date="2011" name="Stand. Genomic Sci.">
        <title>Complete genome sequence of Truepera radiovictrix type strain (RQ-24).</title>
        <authorList>
            <person name="Ivanova N."/>
            <person name="Rohde C."/>
            <person name="Munk C."/>
            <person name="Nolan M."/>
            <person name="Lucas S."/>
            <person name="Del Rio T.G."/>
            <person name="Tice H."/>
            <person name="Deshpande S."/>
            <person name="Cheng J.F."/>
            <person name="Tapia R."/>
            <person name="Han C."/>
            <person name="Goodwin L."/>
            <person name="Pitluck S."/>
            <person name="Liolios K."/>
            <person name="Mavromatis K."/>
            <person name="Mikhailova N."/>
            <person name="Pati A."/>
            <person name="Chen A."/>
            <person name="Palaniappan K."/>
            <person name="Land M."/>
            <person name="Hauser L."/>
            <person name="Chang Y.J."/>
            <person name="Jeffries C.D."/>
            <person name="Brambilla E."/>
            <person name="Rohde M."/>
            <person name="Goker M."/>
            <person name="Tindall B.J."/>
            <person name="Woyke T."/>
            <person name="Bristow J."/>
            <person name="Eisen J.A."/>
            <person name="Markowitz V."/>
            <person name="Hugenholtz P."/>
            <person name="Kyrpides N.C."/>
            <person name="Klenk H.P."/>
            <person name="Lapidus A."/>
        </authorList>
    </citation>
    <scope>NUCLEOTIDE SEQUENCE [LARGE SCALE GENOMIC DNA]</scope>
    <source>
        <strain evidence="2">DSM 17093 / CIP 108686 / LMG 22925 / RQ-24</strain>
    </source>
</reference>
<sequence length="157" mass="17381">MQIMLKSLKVGGLWLLLALAYAQVREPVEPFGDLHIVLINSEERLELHDAEIGYQTVFTSVQSEGIYAVIKQEVIFVPWTDVQSLELSGTQPAYWNITLRDGRILPDASSLTEEGIATGDLSIVGTGWHGGHEVRGFGPNDVDIDPETRIVFVHQTP</sequence>
<dbReference type="Proteomes" id="UP000000379">
    <property type="component" value="Chromosome"/>
</dbReference>